<proteinExistence type="predicted"/>
<dbReference type="RefSeq" id="WP_175042167.1">
    <property type="nucleotide sequence ID" value="NZ_CABVQI010000001.1"/>
</dbReference>
<dbReference type="AlphaFoldDB" id="A0A6P2T844"/>
<name>A0A6P2T844_BURL3</name>
<evidence type="ECO:0000313" key="3">
    <source>
        <dbReference type="EMBL" id="VWC56585.1"/>
    </source>
</evidence>
<dbReference type="InterPro" id="IPR041219">
    <property type="entry name" value="Phage_lysozyme2"/>
</dbReference>
<sequence>MSLSVSFNGSANVDPVQDSGSNRAEIMQVLAQLEQILQAVFAAIKQSSAVDGTQSAGNGNMNPPLSFGSDGSSGNGNSPLPFTTNAVNAPPANADAPPVQGNGQPGGQPPPVQHASTQPANTGGSAANAIADDLRSRYGLNDTQIAGVLGNLQQESGLKSNVNQGGTEGAPSGNFADDNANGWGLAQWGGTRKQGEIAYAKQHNLDPGSLDANIGYMNQELDGPYSKTISDLKNTTNVSQAAQVWDTDYEQATDPQMDNRLQYAQNFLNEGL</sequence>
<feature type="domain" description="Phage tail lysozyme" evidence="2">
    <location>
        <begin position="126"/>
        <end position="269"/>
    </location>
</feature>
<feature type="compositionally biased region" description="Polar residues" evidence="1">
    <location>
        <begin position="51"/>
        <end position="63"/>
    </location>
</feature>
<dbReference type="Pfam" id="PF18013">
    <property type="entry name" value="Phage_lysozyme2"/>
    <property type="match status" value="1"/>
</dbReference>
<feature type="region of interest" description="Disordered" evidence="1">
    <location>
        <begin position="51"/>
        <end position="126"/>
    </location>
</feature>
<feature type="compositionally biased region" description="Polar residues" evidence="1">
    <location>
        <begin position="114"/>
        <end position="125"/>
    </location>
</feature>
<feature type="compositionally biased region" description="Low complexity" evidence="1">
    <location>
        <begin position="65"/>
        <end position="102"/>
    </location>
</feature>
<evidence type="ECO:0000256" key="1">
    <source>
        <dbReference type="SAM" id="MobiDB-lite"/>
    </source>
</evidence>
<gene>
    <name evidence="3" type="ORF">BLA18112_00382</name>
</gene>
<dbReference type="Gene3D" id="1.10.530.10">
    <property type="match status" value="1"/>
</dbReference>
<dbReference type="Proteomes" id="UP000494274">
    <property type="component" value="Unassembled WGS sequence"/>
</dbReference>
<dbReference type="EMBL" id="CABVQI010000001">
    <property type="protein sequence ID" value="VWC56585.1"/>
    <property type="molecule type" value="Genomic_DNA"/>
</dbReference>
<protein>
    <submittedName>
        <fullName evidence="3">Type III effector protein HrpW</fullName>
    </submittedName>
</protein>
<organism evidence="3 4">
    <name type="scientific">Burkholderia lata (strain ATCC 17760 / DSM 23089 / LMG 22485 / NCIMB 9086 / R18194 / 383)</name>
    <dbReference type="NCBI Taxonomy" id="482957"/>
    <lineage>
        <taxon>Bacteria</taxon>
        <taxon>Pseudomonadati</taxon>
        <taxon>Pseudomonadota</taxon>
        <taxon>Betaproteobacteria</taxon>
        <taxon>Burkholderiales</taxon>
        <taxon>Burkholderiaceae</taxon>
        <taxon>Burkholderia</taxon>
        <taxon>Burkholderia cepacia complex</taxon>
    </lineage>
</organism>
<reference evidence="3 4" key="1">
    <citation type="submission" date="2019-09" db="EMBL/GenBank/DDBJ databases">
        <authorList>
            <person name="Depoorter E."/>
        </authorList>
    </citation>
    <scope>NUCLEOTIDE SEQUENCE [LARGE SCALE GENOMIC DNA]</scope>
    <source>
        <strain evidence="3">R-18112</strain>
    </source>
</reference>
<evidence type="ECO:0000259" key="2">
    <source>
        <dbReference type="Pfam" id="PF18013"/>
    </source>
</evidence>
<evidence type="ECO:0000313" key="4">
    <source>
        <dbReference type="Proteomes" id="UP000494274"/>
    </source>
</evidence>
<accession>A0A6P2T844</accession>